<feature type="site" description="Crucial for catalytic activity" evidence="3">
    <location>
        <position position="42"/>
    </location>
</feature>
<keyword evidence="1 3" id="KW-0808">Transferase</keyword>
<evidence type="ECO:0000256" key="2">
    <source>
        <dbReference type="ARBA" id="ARBA00023315"/>
    </source>
</evidence>
<dbReference type="HAMAP" id="MF_03130">
    <property type="entry name" value="mec17"/>
    <property type="match status" value="1"/>
</dbReference>
<comment type="similarity">
    <text evidence="3">Belongs to the acetyltransferase ATAT1 family.</text>
</comment>
<dbReference type="EC" id="2.3.1.108" evidence="3"/>
<name>A0ABP0JY80_9DINO</name>
<evidence type="ECO:0000256" key="3">
    <source>
        <dbReference type="HAMAP-Rule" id="MF_03130"/>
    </source>
</evidence>
<dbReference type="PANTHER" id="PTHR12327:SF0">
    <property type="entry name" value="ALPHA-TUBULIN N-ACETYLTRANSFERASE 1"/>
    <property type="match status" value="1"/>
</dbReference>
<dbReference type="InterPro" id="IPR038746">
    <property type="entry name" value="Atat"/>
</dbReference>
<dbReference type="Proteomes" id="UP001642464">
    <property type="component" value="Unassembled WGS sequence"/>
</dbReference>
<sequence length="231" mass="25798">MVSTDGEGPYVSIVDNAALQADVGGALSSLLEDLGKSSANAQGLRKPVTSGICLGDQRVYLLLDGRTALGFLKVGRKRLFVEAPFAASDWADVRNAFQEIQPLCALDFYIHERYQRSGFGRQLFDAMLAHERSSPELLGYDRPSPKLLSFLSKHYGLRKYKPQNNNFVVYDDFWSQAERADPRADGRAADLRTCRQSAGDRARPARPKGQKDLFSRPVEHPRQGQRLPPIF</sequence>
<feature type="region of interest" description="Disordered" evidence="4">
    <location>
        <begin position="184"/>
        <end position="231"/>
    </location>
</feature>
<dbReference type="Gene3D" id="3.40.630.30">
    <property type="match status" value="1"/>
</dbReference>
<evidence type="ECO:0000313" key="7">
    <source>
        <dbReference type="Proteomes" id="UP001642464"/>
    </source>
</evidence>
<gene>
    <name evidence="6" type="ORF">SCF082_LOCUS14508</name>
</gene>
<keyword evidence="7" id="KW-1185">Reference proteome</keyword>
<comment type="catalytic activity">
    <reaction evidence="3">
        <text>L-lysyl-[alpha-tubulin] + acetyl-CoA = N(6)-acetyl-L-lysyl-[alpha-tubulin] + CoA + H(+)</text>
        <dbReference type="Rhea" id="RHEA:15277"/>
        <dbReference type="Rhea" id="RHEA-COMP:11278"/>
        <dbReference type="Rhea" id="RHEA-COMP:11279"/>
        <dbReference type="ChEBI" id="CHEBI:15378"/>
        <dbReference type="ChEBI" id="CHEBI:29969"/>
        <dbReference type="ChEBI" id="CHEBI:57287"/>
        <dbReference type="ChEBI" id="CHEBI:57288"/>
        <dbReference type="ChEBI" id="CHEBI:61930"/>
        <dbReference type="EC" id="2.3.1.108"/>
    </reaction>
</comment>
<evidence type="ECO:0000313" key="6">
    <source>
        <dbReference type="EMBL" id="CAK9019436.1"/>
    </source>
</evidence>
<comment type="function">
    <text evidence="3">Specifically acetylates 'Lys-40' in alpha-tubulin on the lumenal side of microtubules. Promotes microtubule destabilization and accelerates microtubule dynamics; this activity may be independent of acetylation activity. Acetylates alpha-tubulin with a slow enzymatic rate, due to a catalytic site that is not optimized for acetyl transfer. Enters the microtubule through each end and diffuses quickly throughout the lumen of microtubules. Acetylates only long/old microtubules because of its slow acetylation rate since it does not have time to act on dynamically unstable microtubules before the enzyme is released.</text>
</comment>
<dbReference type="InterPro" id="IPR007965">
    <property type="entry name" value="GNAT_ATAT"/>
</dbReference>
<feature type="binding site" evidence="3">
    <location>
        <begin position="108"/>
        <end position="121"/>
    </location>
    <ligand>
        <name>acetyl-CoA</name>
        <dbReference type="ChEBI" id="CHEBI:57288"/>
    </ligand>
</feature>
<protein>
    <recommendedName>
        <fullName evidence="3">Alpha-tubulin N-acetyltransferase</fullName>
        <shortName evidence="3">Alpha-TAT</shortName>
        <shortName evidence="3">TAT</shortName>
        <ecNumber evidence="3">2.3.1.108</ecNumber>
    </recommendedName>
    <alternativeName>
        <fullName evidence="3">Acetyltransferase mec-17 homolog</fullName>
    </alternativeName>
</protein>
<evidence type="ECO:0000256" key="4">
    <source>
        <dbReference type="SAM" id="MobiDB-lite"/>
    </source>
</evidence>
<keyword evidence="2 3" id="KW-0012">Acyltransferase</keyword>
<dbReference type="PANTHER" id="PTHR12327">
    <property type="entry name" value="ALPHA-TUBULIN N-ACETYLTRANSFERASE 1"/>
    <property type="match status" value="1"/>
</dbReference>
<reference evidence="6 7" key="1">
    <citation type="submission" date="2024-02" db="EMBL/GenBank/DDBJ databases">
        <authorList>
            <person name="Chen Y."/>
            <person name="Shah S."/>
            <person name="Dougan E. K."/>
            <person name="Thang M."/>
            <person name="Chan C."/>
        </authorList>
    </citation>
    <scope>NUCLEOTIDE SEQUENCE [LARGE SCALE GENOMIC DNA]</scope>
</reference>
<accession>A0ABP0JY80</accession>
<feature type="domain" description="N-acetyltransferase" evidence="5">
    <location>
        <begin position="1"/>
        <end position="174"/>
    </location>
</feature>
<comment type="caution">
    <text evidence="6">The sequence shown here is derived from an EMBL/GenBank/DDBJ whole genome shotgun (WGS) entry which is preliminary data.</text>
</comment>
<organism evidence="6 7">
    <name type="scientific">Durusdinium trenchii</name>
    <dbReference type="NCBI Taxonomy" id="1381693"/>
    <lineage>
        <taxon>Eukaryota</taxon>
        <taxon>Sar</taxon>
        <taxon>Alveolata</taxon>
        <taxon>Dinophyceae</taxon>
        <taxon>Suessiales</taxon>
        <taxon>Symbiodiniaceae</taxon>
        <taxon>Durusdinium</taxon>
    </lineage>
</organism>
<dbReference type="EMBL" id="CAXAMM010009113">
    <property type="protein sequence ID" value="CAK9019436.1"/>
    <property type="molecule type" value="Genomic_DNA"/>
</dbReference>
<proteinExistence type="inferred from homology"/>
<dbReference type="Pfam" id="PF05301">
    <property type="entry name" value="Acetyltransf_16"/>
    <property type="match status" value="1"/>
</dbReference>
<dbReference type="CDD" id="cd04301">
    <property type="entry name" value="NAT_SF"/>
    <property type="match status" value="1"/>
</dbReference>
<evidence type="ECO:0000256" key="1">
    <source>
        <dbReference type="ARBA" id="ARBA00022679"/>
    </source>
</evidence>
<evidence type="ECO:0000259" key="5">
    <source>
        <dbReference type="PROSITE" id="PS51730"/>
    </source>
</evidence>
<feature type="compositionally biased region" description="Basic and acidic residues" evidence="4">
    <location>
        <begin position="184"/>
        <end position="222"/>
    </location>
</feature>
<feature type="binding site" evidence="3">
    <location>
        <begin position="144"/>
        <end position="153"/>
    </location>
    <ligand>
        <name>acetyl-CoA</name>
        <dbReference type="ChEBI" id="CHEBI:57288"/>
    </ligand>
</feature>
<dbReference type="PROSITE" id="PS51730">
    <property type="entry name" value="GNAT_ATAT"/>
    <property type="match status" value="1"/>
</dbReference>